<feature type="domain" description="Actin homologue MreB-like C-terminal" evidence="2">
    <location>
        <begin position="181"/>
        <end position="305"/>
    </location>
</feature>
<dbReference type="InterPro" id="IPR040607">
    <property type="entry name" value="ALP_N"/>
</dbReference>
<dbReference type="Gene3D" id="3.30.420.40">
    <property type="match status" value="2"/>
</dbReference>
<feature type="domain" description="Actin-like protein N-terminal" evidence="1">
    <location>
        <begin position="8"/>
        <end position="164"/>
    </location>
</feature>
<dbReference type="Pfam" id="PF17989">
    <property type="entry name" value="ALP_N"/>
    <property type="match status" value="1"/>
</dbReference>
<dbReference type="InterPro" id="IPR043129">
    <property type="entry name" value="ATPase_NBD"/>
</dbReference>
<dbReference type="EMBL" id="DSMU01000127">
    <property type="protein sequence ID" value="HEL65444.1"/>
    <property type="molecule type" value="Genomic_DNA"/>
</dbReference>
<sequence length="332" mass="34853">MPERRAVAADVGYGYTKAVSTSGKRACFPSVVAPAVEDPLAGALSGGPGHRVQVRRLNGEIDEKLVGEAALRSLAAVTTLSREKPREMHDWLVLAAAYLCGVGGGGVFPGQADLAVGLPLAYYRSQKEALAERLKRLAAWVSVDGGEERYISFNRVLVLPQGAGAVAACPEMLPEEGLVGVVDVGQYTTDYLLLEIGSGKPVPVLDCCGSAEVGVHLIHRIVAAEFQAKTGAPLPVEMREGVIKTRKITFNGRTVDLYAAVEKAIFDAAQAVSQRVLGAWGNRAGFVRAVLLVGGGSVLLKDHLEKCLPGVAVPEDPVYANAVGFLKALAGC</sequence>
<dbReference type="CDD" id="cd24025">
    <property type="entry name" value="ASKHA_NBD_ParM_pCBH-like"/>
    <property type="match status" value="1"/>
</dbReference>
<accession>A0A7C2E9F5</accession>
<dbReference type="SUPFAM" id="SSF53067">
    <property type="entry name" value="Actin-like ATPase domain"/>
    <property type="match status" value="2"/>
</dbReference>
<protein>
    <submittedName>
        <fullName evidence="3">ParM/StbA family protein</fullName>
    </submittedName>
</protein>
<organism evidence="3">
    <name type="scientific">Ammonifex degensii</name>
    <dbReference type="NCBI Taxonomy" id="42838"/>
    <lineage>
        <taxon>Bacteria</taxon>
        <taxon>Bacillati</taxon>
        <taxon>Bacillota</taxon>
        <taxon>Clostridia</taxon>
        <taxon>Thermoanaerobacterales</taxon>
        <taxon>Thermoanaerobacteraceae</taxon>
        <taxon>Ammonifex</taxon>
    </lineage>
</organism>
<gene>
    <name evidence="3" type="ORF">ENQ34_02015</name>
</gene>
<evidence type="ECO:0000259" key="2">
    <source>
        <dbReference type="Pfam" id="PF21522"/>
    </source>
</evidence>
<proteinExistence type="predicted"/>
<dbReference type="Pfam" id="PF21522">
    <property type="entry name" value="MreB-like_C"/>
    <property type="match status" value="1"/>
</dbReference>
<dbReference type="AlphaFoldDB" id="A0A7C2E9F5"/>
<dbReference type="InterPro" id="IPR049067">
    <property type="entry name" value="MreB-like_C"/>
</dbReference>
<evidence type="ECO:0000259" key="1">
    <source>
        <dbReference type="Pfam" id="PF17989"/>
    </source>
</evidence>
<evidence type="ECO:0000313" key="3">
    <source>
        <dbReference type="EMBL" id="HEL65444.1"/>
    </source>
</evidence>
<name>A0A7C2E9F5_9THEO</name>
<comment type="caution">
    <text evidence="3">The sequence shown here is derived from an EMBL/GenBank/DDBJ whole genome shotgun (WGS) entry which is preliminary data.</text>
</comment>
<reference evidence="3" key="1">
    <citation type="journal article" date="2020" name="mSystems">
        <title>Genome- and Community-Level Interaction Insights into Carbon Utilization and Element Cycling Functions of Hydrothermarchaeota in Hydrothermal Sediment.</title>
        <authorList>
            <person name="Zhou Z."/>
            <person name="Liu Y."/>
            <person name="Xu W."/>
            <person name="Pan J."/>
            <person name="Luo Z.H."/>
            <person name="Li M."/>
        </authorList>
    </citation>
    <scope>NUCLEOTIDE SEQUENCE [LARGE SCALE GENOMIC DNA]</scope>
    <source>
        <strain evidence="3">SpSt-300</strain>
    </source>
</reference>